<dbReference type="Proteomes" id="UP000054995">
    <property type="component" value="Unassembled WGS sequence"/>
</dbReference>
<sequence length="33" mass="3747">MLSPNSSYYEQIILQDSKVLEKNGRKYTVLTGA</sequence>
<name>A0A0V1F358_TRIPS</name>
<protein>
    <submittedName>
        <fullName evidence="1">Uncharacterized protein</fullName>
    </submittedName>
</protein>
<organism evidence="1 2">
    <name type="scientific">Trichinella pseudospiralis</name>
    <name type="common">Parasitic roundworm</name>
    <dbReference type="NCBI Taxonomy" id="6337"/>
    <lineage>
        <taxon>Eukaryota</taxon>
        <taxon>Metazoa</taxon>
        <taxon>Ecdysozoa</taxon>
        <taxon>Nematoda</taxon>
        <taxon>Enoplea</taxon>
        <taxon>Dorylaimia</taxon>
        <taxon>Trichinellida</taxon>
        <taxon>Trichinellidae</taxon>
        <taxon>Trichinella</taxon>
    </lineage>
</organism>
<dbReference type="AlphaFoldDB" id="A0A0V1F358"/>
<dbReference type="EMBL" id="JYDT01000466">
    <property type="protein sequence ID" value="KRY80496.1"/>
    <property type="molecule type" value="Genomic_DNA"/>
</dbReference>
<gene>
    <name evidence="1" type="ORF">T4D_3718</name>
</gene>
<accession>A0A0V1F358</accession>
<proteinExistence type="predicted"/>
<keyword evidence="2" id="KW-1185">Reference proteome</keyword>
<evidence type="ECO:0000313" key="2">
    <source>
        <dbReference type="Proteomes" id="UP000054995"/>
    </source>
</evidence>
<evidence type="ECO:0000313" key="1">
    <source>
        <dbReference type="EMBL" id="KRY80496.1"/>
    </source>
</evidence>
<reference evidence="1 2" key="1">
    <citation type="submission" date="2015-01" db="EMBL/GenBank/DDBJ databases">
        <title>Evolution of Trichinella species and genotypes.</title>
        <authorList>
            <person name="Korhonen P.K."/>
            <person name="Edoardo P."/>
            <person name="Giuseppe L.R."/>
            <person name="Gasser R.B."/>
        </authorList>
    </citation>
    <scope>NUCLEOTIDE SEQUENCE [LARGE SCALE GENOMIC DNA]</scope>
    <source>
        <strain evidence="1">ISS470</strain>
    </source>
</reference>
<comment type="caution">
    <text evidence="1">The sequence shown here is derived from an EMBL/GenBank/DDBJ whole genome shotgun (WGS) entry which is preliminary data.</text>
</comment>